<dbReference type="Gene3D" id="3.10.100.10">
    <property type="entry name" value="Mannose-Binding Protein A, subunit A"/>
    <property type="match status" value="1"/>
</dbReference>
<dbReference type="SUPFAM" id="SSF56436">
    <property type="entry name" value="C-type lectin-like"/>
    <property type="match status" value="1"/>
</dbReference>
<dbReference type="Pfam" id="PF00092">
    <property type="entry name" value="VWA"/>
    <property type="match status" value="1"/>
</dbReference>
<dbReference type="InterPro" id="IPR016186">
    <property type="entry name" value="C-type_lectin-like/link_sf"/>
</dbReference>
<dbReference type="InterPro" id="IPR001304">
    <property type="entry name" value="C-type_lectin-like"/>
</dbReference>
<dbReference type="PANTHER" id="PTHR31024:SF12">
    <property type="entry name" value="VWFA DOMAIN-CONTAINING PROTEIN"/>
    <property type="match status" value="1"/>
</dbReference>
<dbReference type="AlphaFoldDB" id="A0A914CYB5"/>
<feature type="domain" description="C-type lectin" evidence="2">
    <location>
        <begin position="305"/>
        <end position="396"/>
    </location>
</feature>
<evidence type="ECO:0000256" key="1">
    <source>
        <dbReference type="SAM" id="SignalP"/>
    </source>
</evidence>
<dbReference type="CDD" id="cd00037">
    <property type="entry name" value="CLECT"/>
    <property type="match status" value="1"/>
</dbReference>
<evidence type="ECO:0000259" key="2">
    <source>
        <dbReference type="PROSITE" id="PS50041"/>
    </source>
</evidence>
<dbReference type="PROSITE" id="PS50234">
    <property type="entry name" value="VWFA"/>
    <property type="match status" value="1"/>
</dbReference>
<keyword evidence="1" id="KW-0732">Signal</keyword>
<dbReference type="WBParaSite" id="ACRNAN_scaffold1585.g10842.t1">
    <property type="protein sequence ID" value="ACRNAN_scaffold1585.g10842.t1"/>
    <property type="gene ID" value="ACRNAN_scaffold1585.g10842"/>
</dbReference>
<feature type="domain" description="VWFA" evidence="3">
    <location>
        <begin position="46"/>
        <end position="244"/>
    </location>
</feature>
<dbReference type="InterPro" id="IPR002035">
    <property type="entry name" value="VWF_A"/>
</dbReference>
<feature type="signal peptide" evidence="1">
    <location>
        <begin position="1"/>
        <end position="16"/>
    </location>
</feature>
<proteinExistence type="predicted"/>
<organism evidence="4 5">
    <name type="scientific">Acrobeloides nanus</name>
    <dbReference type="NCBI Taxonomy" id="290746"/>
    <lineage>
        <taxon>Eukaryota</taxon>
        <taxon>Metazoa</taxon>
        <taxon>Ecdysozoa</taxon>
        <taxon>Nematoda</taxon>
        <taxon>Chromadorea</taxon>
        <taxon>Rhabditida</taxon>
        <taxon>Tylenchina</taxon>
        <taxon>Cephalobomorpha</taxon>
        <taxon>Cephaloboidea</taxon>
        <taxon>Cephalobidae</taxon>
        <taxon>Acrobeloides</taxon>
    </lineage>
</organism>
<name>A0A914CYB5_9BILA</name>
<dbReference type="GO" id="GO:0045087">
    <property type="term" value="P:innate immune response"/>
    <property type="evidence" value="ECO:0007669"/>
    <property type="project" value="TreeGrafter"/>
</dbReference>
<sequence>MKLFVVFSIFLVAIYGLPFSGLNRLPETSPSDKPPCNADASNAYLDILLMIDTSSNMGSSNLKKISTTMALISSKFTIGQQTDYSTTKNTRVAVITYADQATITANFTNINSANDLVNVLNGISVSNTKQANLTDAFVKAYTVIANCTLPDDDFCPPFAYPLRPVATILFAATSNGVDLDGVDHFINVEAAFEYQTIITVNFNSADQTLTKILNNMTYNYQVNASMYNYQSSSGSLTQNLQWALLQVNCFCRDADNFVYFDTTINQYSKVAQCLGLAVFLYDDENGIEDMCTVNDIAVQSVPAFILSTEKQKFIESSYIGKIVWPNPEQSEPIYPAYFGLHKNSQGQWMFYNYNGSDFVPSNFINWGPGYPDPSHSCAVLNSHDNMTYVWESVGCEPSGTGDLLAICQAPACDTSSLACCSYCNGGLFEDKETLRSKMRKRRELKRLNHGMSIRVNK</sequence>
<feature type="chain" id="PRO_5037884874" evidence="1">
    <location>
        <begin position="17"/>
        <end position="457"/>
    </location>
</feature>
<dbReference type="SUPFAM" id="SSF53300">
    <property type="entry name" value="vWA-like"/>
    <property type="match status" value="1"/>
</dbReference>
<accession>A0A914CYB5</accession>
<dbReference type="SMART" id="SM00327">
    <property type="entry name" value="VWA"/>
    <property type="match status" value="1"/>
</dbReference>
<dbReference type="PROSITE" id="PS50041">
    <property type="entry name" value="C_TYPE_LECTIN_2"/>
    <property type="match status" value="1"/>
</dbReference>
<keyword evidence="4" id="KW-1185">Reference proteome</keyword>
<dbReference type="InterPro" id="IPR016187">
    <property type="entry name" value="CTDL_fold"/>
</dbReference>
<dbReference type="InterPro" id="IPR036465">
    <property type="entry name" value="vWFA_dom_sf"/>
</dbReference>
<evidence type="ECO:0000313" key="4">
    <source>
        <dbReference type="Proteomes" id="UP000887540"/>
    </source>
</evidence>
<evidence type="ECO:0000259" key="3">
    <source>
        <dbReference type="PROSITE" id="PS50234"/>
    </source>
</evidence>
<evidence type="ECO:0000313" key="5">
    <source>
        <dbReference type="WBParaSite" id="ACRNAN_scaffold1585.g10842.t1"/>
    </source>
</evidence>
<protein>
    <submittedName>
        <fullName evidence="5">VWFA domain-containing protein</fullName>
    </submittedName>
</protein>
<dbReference type="Gene3D" id="3.40.50.410">
    <property type="entry name" value="von Willebrand factor, type A domain"/>
    <property type="match status" value="1"/>
</dbReference>
<reference evidence="5" key="1">
    <citation type="submission" date="2022-11" db="UniProtKB">
        <authorList>
            <consortium name="WormBaseParasite"/>
        </authorList>
    </citation>
    <scope>IDENTIFICATION</scope>
</reference>
<dbReference type="PANTHER" id="PTHR31024">
    <property type="entry name" value="C-TYPE LECTIN"/>
    <property type="match status" value="1"/>
</dbReference>
<dbReference type="Proteomes" id="UP000887540">
    <property type="component" value="Unplaced"/>
</dbReference>